<dbReference type="EMBL" id="JBFXLT010000079">
    <property type="protein sequence ID" value="KAL2809974.1"/>
    <property type="molecule type" value="Genomic_DNA"/>
</dbReference>
<dbReference type="Proteomes" id="UP001610334">
    <property type="component" value="Unassembled WGS sequence"/>
</dbReference>
<keyword evidence="2" id="KW-1185">Reference proteome</keyword>
<sequence>MDITPASKGKGICGSGRPYPKLAAAKDGWVGAARDQDPPPVAKVDDQDFIAVHSGTTYLAIAAHFVRDPKKWKKKCMYLSGPGGTTKLQQGHSCSSFLLFCTVMQRVGQERGHFGGGNSRRRFSPDPMEILGPSKTHPSTAAFSRTLKEAKYTA</sequence>
<name>A0ABR4H3F4_9EURO</name>
<gene>
    <name evidence="1" type="ORF">BJX63DRAFT_332976</name>
</gene>
<proteinExistence type="predicted"/>
<organism evidence="1 2">
    <name type="scientific">Aspergillus granulosus</name>
    <dbReference type="NCBI Taxonomy" id="176169"/>
    <lineage>
        <taxon>Eukaryota</taxon>
        <taxon>Fungi</taxon>
        <taxon>Dikarya</taxon>
        <taxon>Ascomycota</taxon>
        <taxon>Pezizomycotina</taxon>
        <taxon>Eurotiomycetes</taxon>
        <taxon>Eurotiomycetidae</taxon>
        <taxon>Eurotiales</taxon>
        <taxon>Aspergillaceae</taxon>
        <taxon>Aspergillus</taxon>
        <taxon>Aspergillus subgen. Nidulantes</taxon>
    </lineage>
</organism>
<accession>A0ABR4H3F4</accession>
<evidence type="ECO:0000313" key="1">
    <source>
        <dbReference type="EMBL" id="KAL2809974.1"/>
    </source>
</evidence>
<evidence type="ECO:0000313" key="2">
    <source>
        <dbReference type="Proteomes" id="UP001610334"/>
    </source>
</evidence>
<protein>
    <submittedName>
        <fullName evidence="1">Uncharacterized protein</fullName>
    </submittedName>
</protein>
<reference evidence="1 2" key="1">
    <citation type="submission" date="2024-07" db="EMBL/GenBank/DDBJ databases">
        <title>Section-level genome sequencing and comparative genomics of Aspergillus sections Usti and Cavernicolus.</title>
        <authorList>
            <consortium name="Lawrence Berkeley National Laboratory"/>
            <person name="Nybo J.L."/>
            <person name="Vesth T.C."/>
            <person name="Theobald S."/>
            <person name="Frisvad J.C."/>
            <person name="Larsen T.O."/>
            <person name="Kjaerboelling I."/>
            <person name="Rothschild-Mancinelli K."/>
            <person name="Lyhne E.K."/>
            <person name="Kogle M.E."/>
            <person name="Barry K."/>
            <person name="Clum A."/>
            <person name="Na H."/>
            <person name="Ledsgaard L."/>
            <person name="Lin J."/>
            <person name="Lipzen A."/>
            <person name="Kuo A."/>
            <person name="Riley R."/>
            <person name="Mondo S."/>
            <person name="Labutti K."/>
            <person name="Haridas S."/>
            <person name="Pangalinan J."/>
            <person name="Salamov A.A."/>
            <person name="Simmons B.A."/>
            <person name="Magnuson J.K."/>
            <person name="Chen J."/>
            <person name="Drula E."/>
            <person name="Henrissat B."/>
            <person name="Wiebenga A."/>
            <person name="Lubbers R.J."/>
            <person name="Gomes A.C."/>
            <person name="Makela M.R."/>
            <person name="Stajich J."/>
            <person name="Grigoriev I.V."/>
            <person name="Mortensen U.H."/>
            <person name="De Vries R.P."/>
            <person name="Baker S.E."/>
            <person name="Andersen M.R."/>
        </authorList>
    </citation>
    <scope>NUCLEOTIDE SEQUENCE [LARGE SCALE GENOMIC DNA]</scope>
    <source>
        <strain evidence="1 2">CBS 588.65</strain>
    </source>
</reference>
<comment type="caution">
    <text evidence="1">The sequence shown here is derived from an EMBL/GenBank/DDBJ whole genome shotgun (WGS) entry which is preliminary data.</text>
</comment>